<dbReference type="GO" id="GO:0003677">
    <property type="term" value="F:DNA binding"/>
    <property type="evidence" value="ECO:0007669"/>
    <property type="project" value="TreeGrafter"/>
</dbReference>
<evidence type="ECO:0000256" key="3">
    <source>
        <dbReference type="ARBA" id="ARBA00022827"/>
    </source>
</evidence>
<comment type="similarity">
    <text evidence="1">Belongs to the DNA photolyase class-1 family.</text>
</comment>
<dbReference type="InterPro" id="IPR002081">
    <property type="entry name" value="Cryptochrome/DNA_photolyase_1"/>
</dbReference>
<protein>
    <submittedName>
        <fullName evidence="7">Cryptochrome-1</fullName>
    </submittedName>
</protein>
<reference evidence="7" key="1">
    <citation type="submission" date="2021-05" db="EMBL/GenBank/DDBJ databases">
        <authorList>
            <person name="Alioto T."/>
            <person name="Alioto T."/>
            <person name="Gomez Garrido J."/>
        </authorList>
    </citation>
    <scope>NUCLEOTIDE SEQUENCE</scope>
</reference>
<organism evidence="7">
    <name type="scientific">Cacopsylla melanoneura</name>
    <dbReference type="NCBI Taxonomy" id="428564"/>
    <lineage>
        <taxon>Eukaryota</taxon>
        <taxon>Metazoa</taxon>
        <taxon>Ecdysozoa</taxon>
        <taxon>Arthropoda</taxon>
        <taxon>Hexapoda</taxon>
        <taxon>Insecta</taxon>
        <taxon>Pterygota</taxon>
        <taxon>Neoptera</taxon>
        <taxon>Paraneoptera</taxon>
        <taxon>Hemiptera</taxon>
        <taxon>Sternorrhyncha</taxon>
        <taxon>Psylloidea</taxon>
        <taxon>Psyllidae</taxon>
        <taxon>Psyllinae</taxon>
        <taxon>Cacopsylla</taxon>
    </lineage>
</organism>
<dbReference type="GO" id="GO:0032922">
    <property type="term" value="P:circadian regulation of gene expression"/>
    <property type="evidence" value="ECO:0007669"/>
    <property type="project" value="TreeGrafter"/>
</dbReference>
<feature type="region of interest" description="Disordered" evidence="5">
    <location>
        <begin position="430"/>
        <end position="450"/>
    </location>
</feature>
<feature type="region of interest" description="Disordered" evidence="5">
    <location>
        <begin position="288"/>
        <end position="335"/>
    </location>
</feature>
<sequence length="475" mass="51333">MKIFDELLLDADWSVNAGMWMWLSCSSFFQQFFHCYCPVKFGRKADPNGDFIRRYLPVLKNTPTRYIHEPWIAPVSVQKASRCVVGVDYPLPMVNHPVVSKINIERIKQVYRQLANYKGAKSGVPTHLQVPVTTACGPTKPKSPEAMSIETYASLVTPPSRLESPLPSPFTPPAVINTDVIQYPPCCPGDQYVEAYTISRAGKTTFNITNPASTGSANPASMANPRGQQGKGVSSMRGGKPMQTLPLGRGGNPMNTSRGKPMETSMGQSMKSIHSSLMSGKPLANTPMAEKQMHHSMSGGKPMNTSMSEPMQSMSGGKSGHTSSMGGKPIQPSPMGGKSMMMDTQVGGGPTKPSRQVTMDDQISDISGNNYLERNQSKVGNMQGDCPMPASNCSMEDVSGTLSPQDGNNMLTRDSCDDSNDASAALLSEIVGTMDEQPPSETTGEGEDRLEYSSMMLNEESNVNRGRICSESVSR</sequence>
<evidence type="ECO:0000313" key="7">
    <source>
        <dbReference type="EMBL" id="CAG6750327.1"/>
    </source>
</evidence>
<accession>A0A8D9EE94</accession>
<evidence type="ECO:0000256" key="4">
    <source>
        <dbReference type="PIRSR" id="PIRSR602081-1"/>
    </source>
</evidence>
<proteinExistence type="inferred from homology"/>
<feature type="compositionally biased region" description="Polar residues" evidence="5">
    <location>
        <begin position="211"/>
        <end position="221"/>
    </location>
</feature>
<feature type="domain" description="Cryptochrome/DNA photolyase FAD-binding" evidence="6">
    <location>
        <begin position="2"/>
        <end position="109"/>
    </location>
</feature>
<feature type="binding site" evidence="4">
    <location>
        <begin position="10"/>
        <end position="12"/>
    </location>
    <ligand>
        <name>FAD</name>
        <dbReference type="ChEBI" id="CHEBI:57692"/>
    </ligand>
</feature>
<feature type="region of interest" description="Disordered" evidence="5">
    <location>
        <begin position="211"/>
        <end position="266"/>
    </location>
</feature>
<dbReference type="SUPFAM" id="SSF48173">
    <property type="entry name" value="Cryptochrome/photolyase FAD-binding domain"/>
    <property type="match status" value="1"/>
</dbReference>
<evidence type="ECO:0000256" key="2">
    <source>
        <dbReference type="ARBA" id="ARBA00022630"/>
    </source>
</evidence>
<dbReference type="GO" id="GO:0071949">
    <property type="term" value="F:FAD binding"/>
    <property type="evidence" value="ECO:0007669"/>
    <property type="project" value="TreeGrafter"/>
</dbReference>
<dbReference type="GO" id="GO:0045892">
    <property type="term" value="P:negative regulation of DNA-templated transcription"/>
    <property type="evidence" value="ECO:0007669"/>
    <property type="project" value="TreeGrafter"/>
</dbReference>
<dbReference type="PANTHER" id="PTHR11455">
    <property type="entry name" value="CRYPTOCHROME"/>
    <property type="match status" value="1"/>
</dbReference>
<dbReference type="GO" id="GO:0005634">
    <property type="term" value="C:nucleus"/>
    <property type="evidence" value="ECO:0007669"/>
    <property type="project" value="TreeGrafter"/>
</dbReference>
<dbReference type="EMBL" id="HBUF01526291">
    <property type="protein sequence ID" value="CAG6750327.1"/>
    <property type="molecule type" value="Transcribed_RNA"/>
</dbReference>
<feature type="compositionally biased region" description="Polar residues" evidence="5">
    <location>
        <begin position="303"/>
        <end position="325"/>
    </location>
</feature>
<dbReference type="Gene3D" id="1.10.579.10">
    <property type="entry name" value="DNA Cyclobutane Dipyrimidine Photolyase, subunit A, domain 3"/>
    <property type="match status" value="1"/>
</dbReference>
<comment type="cofactor">
    <cofactor evidence="4">
        <name>FAD</name>
        <dbReference type="ChEBI" id="CHEBI:57692"/>
    </cofactor>
    <text evidence="4">Binds 1 FAD per subunit.</text>
</comment>
<evidence type="ECO:0000256" key="5">
    <source>
        <dbReference type="SAM" id="MobiDB-lite"/>
    </source>
</evidence>
<feature type="region of interest" description="Disordered" evidence="5">
    <location>
        <begin position="456"/>
        <end position="475"/>
    </location>
</feature>
<dbReference type="GO" id="GO:0005737">
    <property type="term" value="C:cytoplasm"/>
    <property type="evidence" value="ECO:0007669"/>
    <property type="project" value="TreeGrafter"/>
</dbReference>
<dbReference type="InterPro" id="IPR036134">
    <property type="entry name" value="Crypto/Photolyase_FAD-like_sf"/>
</dbReference>
<keyword evidence="3 4" id="KW-0274">FAD</keyword>
<dbReference type="Pfam" id="PF03441">
    <property type="entry name" value="FAD_binding_7"/>
    <property type="match status" value="1"/>
</dbReference>
<dbReference type="InterPro" id="IPR005101">
    <property type="entry name" value="Cryptochr/Photolyase_FAD-bd"/>
</dbReference>
<evidence type="ECO:0000256" key="1">
    <source>
        <dbReference type="ARBA" id="ARBA00005862"/>
    </source>
</evidence>
<dbReference type="PROSITE" id="PS51257">
    <property type="entry name" value="PROKAR_LIPOPROTEIN"/>
    <property type="match status" value="1"/>
</dbReference>
<name>A0A8D9EE94_9HEMI</name>
<dbReference type="GO" id="GO:0043153">
    <property type="term" value="P:entrainment of circadian clock by photoperiod"/>
    <property type="evidence" value="ECO:0007669"/>
    <property type="project" value="TreeGrafter"/>
</dbReference>
<evidence type="ECO:0000259" key="6">
    <source>
        <dbReference type="Pfam" id="PF03441"/>
    </source>
</evidence>
<keyword evidence="2 4" id="KW-0285">Flavoprotein</keyword>
<dbReference type="AlphaFoldDB" id="A0A8D9EE94"/>
<dbReference type="PANTHER" id="PTHR11455:SF30">
    <property type="entry name" value="CRYPTOCHROME-1"/>
    <property type="match status" value="1"/>
</dbReference>